<dbReference type="EMBL" id="BNCO01000003">
    <property type="protein sequence ID" value="GIL45287.1"/>
    <property type="molecule type" value="Genomic_DNA"/>
</dbReference>
<dbReference type="InterPro" id="IPR036291">
    <property type="entry name" value="NAD(P)-bd_dom_sf"/>
</dbReference>
<organism evidence="2 3">
    <name type="scientific">Volvox africanus</name>
    <dbReference type="NCBI Taxonomy" id="51714"/>
    <lineage>
        <taxon>Eukaryota</taxon>
        <taxon>Viridiplantae</taxon>
        <taxon>Chlorophyta</taxon>
        <taxon>core chlorophytes</taxon>
        <taxon>Chlorophyceae</taxon>
        <taxon>CS clade</taxon>
        <taxon>Chlamydomonadales</taxon>
        <taxon>Volvocaceae</taxon>
        <taxon>Volvox</taxon>
    </lineage>
</organism>
<reference evidence="2" key="1">
    <citation type="journal article" date="2021" name="Proc. Natl. Acad. Sci. U.S.A.">
        <title>Three genomes in the algal genus Volvox reveal the fate of a haploid sex-determining region after a transition to homothallism.</title>
        <authorList>
            <person name="Yamamoto K."/>
            <person name="Hamaji T."/>
            <person name="Kawai-Toyooka H."/>
            <person name="Matsuzaki R."/>
            <person name="Takahashi F."/>
            <person name="Nishimura Y."/>
            <person name="Kawachi M."/>
            <person name="Noguchi H."/>
            <person name="Minakuchi Y."/>
            <person name="Umen J.G."/>
            <person name="Toyoda A."/>
            <person name="Nozaki H."/>
        </authorList>
    </citation>
    <scope>NUCLEOTIDE SEQUENCE</scope>
    <source>
        <strain evidence="2">NIES-3780</strain>
    </source>
</reference>
<dbReference type="AlphaFoldDB" id="A0A8J4ARS9"/>
<dbReference type="GO" id="GO:0003978">
    <property type="term" value="F:UDP-glucose 4-epimerase activity"/>
    <property type="evidence" value="ECO:0007669"/>
    <property type="project" value="TreeGrafter"/>
</dbReference>
<dbReference type="InterPro" id="IPR001509">
    <property type="entry name" value="Epimerase_deHydtase"/>
</dbReference>
<feature type="domain" description="NAD-dependent epimerase/dehydratase" evidence="1">
    <location>
        <begin position="98"/>
        <end position="181"/>
    </location>
</feature>
<dbReference type="PANTHER" id="PTHR43725">
    <property type="entry name" value="UDP-GLUCOSE 4-EPIMERASE"/>
    <property type="match status" value="1"/>
</dbReference>
<dbReference type="Pfam" id="PF01370">
    <property type="entry name" value="Epimerase"/>
    <property type="match status" value="2"/>
</dbReference>
<feature type="domain" description="NAD-dependent epimerase/dehydratase" evidence="1">
    <location>
        <begin position="196"/>
        <end position="316"/>
    </location>
</feature>
<dbReference type="GO" id="GO:0005996">
    <property type="term" value="P:monosaccharide metabolic process"/>
    <property type="evidence" value="ECO:0007669"/>
    <property type="project" value="TreeGrafter"/>
</dbReference>
<comment type="caution">
    <text evidence="2">The sequence shown here is derived from an EMBL/GenBank/DDBJ whole genome shotgun (WGS) entry which is preliminary data.</text>
</comment>
<proteinExistence type="predicted"/>
<dbReference type="Gene3D" id="3.40.50.720">
    <property type="entry name" value="NAD(P)-binding Rossmann-like Domain"/>
    <property type="match status" value="1"/>
</dbReference>
<evidence type="ECO:0000313" key="2">
    <source>
        <dbReference type="EMBL" id="GIL45287.1"/>
    </source>
</evidence>
<evidence type="ECO:0000313" key="3">
    <source>
        <dbReference type="Proteomes" id="UP000747399"/>
    </source>
</evidence>
<name>A0A8J4ARS9_9CHLO</name>
<dbReference type="PANTHER" id="PTHR43725:SF8">
    <property type="entry name" value="CHLOROPLAST STEM-LOOP BINDING PROTEIN OF 41 KDA B, CHLOROPLASTIC"/>
    <property type="match status" value="1"/>
</dbReference>
<dbReference type="GO" id="GO:0005829">
    <property type="term" value="C:cytosol"/>
    <property type="evidence" value="ECO:0007669"/>
    <property type="project" value="TreeGrafter"/>
</dbReference>
<gene>
    <name evidence="2" type="ORF">Vafri_2447</name>
</gene>
<keyword evidence="3" id="KW-1185">Reference proteome</keyword>
<dbReference type="CDD" id="cd05265">
    <property type="entry name" value="SDR_a1"/>
    <property type="match status" value="1"/>
</dbReference>
<evidence type="ECO:0000259" key="1">
    <source>
        <dbReference type="Pfam" id="PF01370"/>
    </source>
</evidence>
<dbReference type="FunFam" id="3.40.50.720:FF:000313">
    <property type="entry name" value="Chloroplast stem-loop binding protein of 41 kDa b, chloroplastic"/>
    <property type="match status" value="1"/>
</dbReference>
<dbReference type="Proteomes" id="UP000747399">
    <property type="component" value="Unassembled WGS sequence"/>
</dbReference>
<accession>A0A8J4ARS9</accession>
<sequence>MDKTTNPSAIAWHNNNLIHLSQFLAPVLGAYGSAAPVGSQDLDKMQVASRQNVRSTAVRPKAAARRVQVISARYSNWRDQLANSSPSSSSSSVEPKKILMMGGTRFIGLYLARQLVEAGHEVTLFTRGKKKVAYEIPDDTPSSFASFSRSIKHIQGDRMDFPEVERKLAREGFQVVYDINGREAVEVEPVLKGTKSTLEQYIYCSSAGVYLKNDMMPHREEDAVDPKSRHKGKLDTEELLRKSGVNFTSIRPVYIYGPLNYNPVEEWFFHRLKAGRPIPVPGSGQQVTQLGHVKDLATAFVQVLGNKKAARQIYNISGERFVTFDGIAKACAKAMGAPEPEIIHYNAKEFDFGKDKPFPMRDQHFFASVDKAMADLDWQPEFGLVGGLTDSYNKDFGRGTFRKEANFKCDDLILEKIKGSAFSAPKASAAAAPAPAMSRASWR</sequence>
<dbReference type="SUPFAM" id="SSF51735">
    <property type="entry name" value="NAD(P)-binding Rossmann-fold domains"/>
    <property type="match status" value="1"/>
</dbReference>
<protein>
    <recommendedName>
        <fullName evidence="1">NAD-dependent epimerase/dehydratase domain-containing protein</fullName>
    </recommendedName>
</protein>